<reference evidence="2" key="1">
    <citation type="journal article" date="2023" name="Front. Plant Sci.">
        <title>Chromosomal-level genome assembly of Melastoma candidum provides insights into trichome evolution.</title>
        <authorList>
            <person name="Zhong Y."/>
            <person name="Wu W."/>
            <person name="Sun C."/>
            <person name="Zou P."/>
            <person name="Liu Y."/>
            <person name="Dai S."/>
            <person name="Zhou R."/>
        </authorList>
    </citation>
    <scope>NUCLEOTIDE SEQUENCE [LARGE SCALE GENOMIC DNA]</scope>
</reference>
<sequence length="450" mass="48906">METSRTIARLTVLNHLFVSVFIHNFAIFMVNPAITDVTVSALCPGEDECSLAIYLSGFQQAVVGVGSFLVMPLMGNLSDKYGRKAFLTIPMAFTLMPFGILACGRSRNYFYTYYAFKTITAIFCEGTVHCLSLAYVADNVPSGSRVSAFGILSGIGSASSLCGNLSTRFLSTAVTFQVATAVGIVALVYMIIFLPDSAIDSSLLTPIMSQEKSTDSRDDEGTVDSANKHHSFKKVPSLNDTILFVKTSWVFLQLSMVAFFSTLADVGIHAAMLYFLKARFHFDKDQFADIMVITGIAGTISQLIVMPLVAPILGEARLLSIGLFFNCTHMLLYSIAWAPWVPYAAAMLSVFFVFTQPCLRTIVSKQVSSSEQGKAQGCMSGISSLAHVVSPLAFSPLTALFLSDRAPFYFPGFSIMCAGMVSMIAFIQSLMMRNALRVSDLKVANCRIEA</sequence>
<protein>
    <submittedName>
        <fullName evidence="1">Uncharacterized protein</fullName>
    </submittedName>
</protein>
<evidence type="ECO:0000313" key="2">
    <source>
        <dbReference type="Proteomes" id="UP001057402"/>
    </source>
</evidence>
<dbReference type="Proteomes" id="UP001057402">
    <property type="component" value="Chromosome 1"/>
</dbReference>
<gene>
    <name evidence="1" type="ORF">MLD38_000812</name>
</gene>
<comment type="caution">
    <text evidence="1">The sequence shown here is derived from an EMBL/GenBank/DDBJ whole genome shotgun (WGS) entry which is preliminary data.</text>
</comment>
<evidence type="ECO:0000313" key="1">
    <source>
        <dbReference type="EMBL" id="KAI4388490.1"/>
    </source>
</evidence>
<keyword evidence="2" id="KW-1185">Reference proteome</keyword>
<accession>A0ACB9SC65</accession>
<name>A0ACB9SC65_9MYRT</name>
<organism evidence="1 2">
    <name type="scientific">Melastoma candidum</name>
    <dbReference type="NCBI Taxonomy" id="119954"/>
    <lineage>
        <taxon>Eukaryota</taxon>
        <taxon>Viridiplantae</taxon>
        <taxon>Streptophyta</taxon>
        <taxon>Embryophyta</taxon>
        <taxon>Tracheophyta</taxon>
        <taxon>Spermatophyta</taxon>
        <taxon>Magnoliopsida</taxon>
        <taxon>eudicotyledons</taxon>
        <taxon>Gunneridae</taxon>
        <taxon>Pentapetalae</taxon>
        <taxon>rosids</taxon>
        <taxon>malvids</taxon>
        <taxon>Myrtales</taxon>
        <taxon>Melastomataceae</taxon>
        <taxon>Melastomatoideae</taxon>
        <taxon>Melastomateae</taxon>
        <taxon>Melastoma</taxon>
    </lineage>
</organism>
<dbReference type="EMBL" id="CM042880">
    <property type="protein sequence ID" value="KAI4388490.1"/>
    <property type="molecule type" value="Genomic_DNA"/>
</dbReference>
<proteinExistence type="predicted"/>